<keyword evidence="5" id="KW-1185">Reference proteome</keyword>
<organism evidence="4 5">
    <name type="scientific">Marinicella sediminis</name>
    <dbReference type="NCBI Taxonomy" id="1792834"/>
    <lineage>
        <taxon>Bacteria</taxon>
        <taxon>Pseudomonadati</taxon>
        <taxon>Pseudomonadota</taxon>
        <taxon>Gammaproteobacteria</taxon>
        <taxon>Lysobacterales</taxon>
        <taxon>Marinicellaceae</taxon>
        <taxon>Marinicella</taxon>
    </lineage>
</organism>
<dbReference type="InterPro" id="IPR029039">
    <property type="entry name" value="Flavoprotein-like_sf"/>
</dbReference>
<evidence type="ECO:0000313" key="5">
    <source>
        <dbReference type="Proteomes" id="UP001595533"/>
    </source>
</evidence>
<comment type="cofactor">
    <cofactor evidence="1">
        <name>FMN</name>
        <dbReference type="ChEBI" id="CHEBI:58210"/>
    </cofactor>
</comment>
<evidence type="ECO:0000313" key="4">
    <source>
        <dbReference type="EMBL" id="MFC3193095.1"/>
    </source>
</evidence>
<dbReference type="InterPro" id="IPR050712">
    <property type="entry name" value="NAD(P)H-dep_reductase"/>
</dbReference>
<dbReference type="Proteomes" id="UP001595533">
    <property type="component" value="Unassembled WGS sequence"/>
</dbReference>
<proteinExistence type="predicted"/>
<dbReference type="EC" id="1.-.-.-" evidence="4"/>
<dbReference type="InterPro" id="IPR005025">
    <property type="entry name" value="FMN_Rdtase-like_dom"/>
</dbReference>
<sequence>MKIAGISGSLRAHSMHRGILRTVAGHLTKLDIEFVEVDISEFPLYDQDLNAKGIPRAVQKAHDQLQSADAIVLASPEYNYSISGVLKNAIDWFSRVEDQAFNGKAVSIMGASPGMGTARSQYHLRQILVFMNAFVVNKPEVMIAQAADKFDKEGNLTDQRTIDFLERALSSLISLSKQLKS</sequence>
<dbReference type="RefSeq" id="WP_077409868.1">
    <property type="nucleotide sequence ID" value="NZ_JBHRTS010000001.1"/>
</dbReference>
<keyword evidence="2" id="KW-0285">Flavoprotein</keyword>
<evidence type="ECO:0000259" key="3">
    <source>
        <dbReference type="Pfam" id="PF03358"/>
    </source>
</evidence>
<dbReference type="Gene3D" id="3.40.50.360">
    <property type="match status" value="1"/>
</dbReference>
<dbReference type="EMBL" id="JBHRTS010000001">
    <property type="protein sequence ID" value="MFC3193095.1"/>
    <property type="molecule type" value="Genomic_DNA"/>
</dbReference>
<reference evidence="5" key="1">
    <citation type="journal article" date="2019" name="Int. J. Syst. Evol. Microbiol.">
        <title>The Global Catalogue of Microorganisms (GCM) 10K type strain sequencing project: providing services to taxonomists for standard genome sequencing and annotation.</title>
        <authorList>
            <consortium name="The Broad Institute Genomics Platform"/>
            <consortium name="The Broad Institute Genome Sequencing Center for Infectious Disease"/>
            <person name="Wu L."/>
            <person name="Ma J."/>
        </authorList>
    </citation>
    <scope>NUCLEOTIDE SEQUENCE [LARGE SCALE GENOMIC DNA]</scope>
    <source>
        <strain evidence="5">KCTC 42953</strain>
    </source>
</reference>
<keyword evidence="4" id="KW-0560">Oxidoreductase</keyword>
<evidence type="ECO:0000256" key="2">
    <source>
        <dbReference type="ARBA" id="ARBA00022643"/>
    </source>
</evidence>
<keyword evidence="2" id="KW-0288">FMN</keyword>
<dbReference type="PANTHER" id="PTHR30543:SF21">
    <property type="entry name" value="NAD(P)H-DEPENDENT FMN REDUCTASE LOT6"/>
    <property type="match status" value="1"/>
</dbReference>
<name>A0ABV7J4T8_9GAMM</name>
<gene>
    <name evidence="4" type="ORF">ACFODZ_02460</name>
</gene>
<dbReference type="GO" id="GO:0016491">
    <property type="term" value="F:oxidoreductase activity"/>
    <property type="evidence" value="ECO:0007669"/>
    <property type="project" value="UniProtKB-KW"/>
</dbReference>
<protein>
    <submittedName>
        <fullName evidence="4">NADPH-dependent FMN reductase</fullName>
        <ecNumber evidence="4">1.-.-.-</ecNumber>
    </submittedName>
</protein>
<dbReference type="Pfam" id="PF03358">
    <property type="entry name" value="FMN_red"/>
    <property type="match status" value="1"/>
</dbReference>
<evidence type="ECO:0000256" key="1">
    <source>
        <dbReference type="ARBA" id="ARBA00001917"/>
    </source>
</evidence>
<dbReference type="PANTHER" id="PTHR30543">
    <property type="entry name" value="CHROMATE REDUCTASE"/>
    <property type="match status" value="1"/>
</dbReference>
<comment type="caution">
    <text evidence="4">The sequence shown here is derived from an EMBL/GenBank/DDBJ whole genome shotgun (WGS) entry which is preliminary data.</text>
</comment>
<accession>A0ABV7J4T8</accession>
<dbReference type="SUPFAM" id="SSF52218">
    <property type="entry name" value="Flavoproteins"/>
    <property type="match status" value="1"/>
</dbReference>
<feature type="domain" description="NADPH-dependent FMN reductase-like" evidence="3">
    <location>
        <begin position="1"/>
        <end position="147"/>
    </location>
</feature>